<keyword evidence="8" id="KW-0807">Transducer</keyword>
<comment type="subcellular location">
    <subcellularLocation>
        <location evidence="1">Cell membrane</location>
        <topology evidence="1">Multi-pass membrane protein</topology>
    </subcellularLocation>
</comment>
<evidence type="ECO:0000256" key="2">
    <source>
        <dbReference type="ARBA" id="ARBA00022475"/>
    </source>
</evidence>
<reference evidence="13" key="1">
    <citation type="submission" date="2012-12" db="EMBL/GenBank/DDBJ databases">
        <authorList>
            <person name="Hellsten U."/>
            <person name="Grimwood J."/>
            <person name="Chapman J.A."/>
            <person name="Shapiro H."/>
            <person name="Aerts A."/>
            <person name="Otillar R.P."/>
            <person name="Terry A.Y."/>
            <person name="Boore J.L."/>
            <person name="Simakov O."/>
            <person name="Marletaz F."/>
            <person name="Cho S.-J."/>
            <person name="Edsinger-Gonzales E."/>
            <person name="Havlak P."/>
            <person name="Kuo D.-H."/>
            <person name="Larsson T."/>
            <person name="Lv J."/>
            <person name="Arendt D."/>
            <person name="Savage R."/>
            <person name="Osoegawa K."/>
            <person name="de Jong P."/>
            <person name="Lindberg D.R."/>
            <person name="Seaver E.C."/>
            <person name="Weisblat D.A."/>
            <person name="Putnam N.H."/>
            <person name="Grigoriev I.V."/>
            <person name="Rokhsar D.S."/>
        </authorList>
    </citation>
    <scope>NUCLEOTIDE SEQUENCE</scope>
    <source>
        <strain evidence="13">I ESC-2004</strain>
    </source>
</reference>
<keyword evidence="7" id="KW-0675">Receptor</keyword>
<dbReference type="EnsemblMetazoa" id="CapteT189112">
    <property type="protein sequence ID" value="CapteP189112"/>
    <property type="gene ID" value="CapteG189112"/>
</dbReference>
<proteinExistence type="predicted"/>
<feature type="transmembrane region" description="Helical" evidence="9">
    <location>
        <begin position="207"/>
        <end position="227"/>
    </location>
</feature>
<dbReference type="STRING" id="283909.R7T3S3"/>
<dbReference type="PROSITE" id="PS50262">
    <property type="entry name" value="G_PROTEIN_RECEP_F1_2"/>
    <property type="match status" value="1"/>
</dbReference>
<dbReference type="PANTHER" id="PTHR24249">
    <property type="entry name" value="HISTAMINE RECEPTOR-RELATED G-PROTEIN COUPLED RECEPTOR"/>
    <property type="match status" value="1"/>
</dbReference>
<keyword evidence="2" id="KW-1003">Cell membrane</keyword>
<dbReference type="EMBL" id="KB312379">
    <property type="protein sequence ID" value="ELT87316.1"/>
    <property type="molecule type" value="Genomic_DNA"/>
</dbReference>
<feature type="transmembrane region" description="Helical" evidence="9">
    <location>
        <begin position="132"/>
        <end position="155"/>
    </location>
</feature>
<evidence type="ECO:0000256" key="1">
    <source>
        <dbReference type="ARBA" id="ARBA00004651"/>
    </source>
</evidence>
<dbReference type="OrthoDB" id="10042731at2759"/>
<evidence type="ECO:0000313" key="11">
    <source>
        <dbReference type="EMBL" id="ELT87316.1"/>
    </source>
</evidence>
<feature type="domain" description="G-protein coupled receptors family 1 profile" evidence="10">
    <location>
        <begin position="111"/>
        <end position="356"/>
    </location>
</feature>
<dbReference type="SUPFAM" id="SSF81321">
    <property type="entry name" value="Family A G protein-coupled receptor-like"/>
    <property type="match status" value="1"/>
</dbReference>
<dbReference type="EMBL" id="AMQN01003644">
    <property type="status" value="NOT_ANNOTATED_CDS"/>
    <property type="molecule type" value="Genomic_DNA"/>
</dbReference>
<evidence type="ECO:0000256" key="8">
    <source>
        <dbReference type="ARBA" id="ARBA00023224"/>
    </source>
</evidence>
<dbReference type="CDD" id="cd00637">
    <property type="entry name" value="7tm_classA_rhodopsin-like"/>
    <property type="match status" value="1"/>
</dbReference>
<name>R7T3S3_CAPTE</name>
<dbReference type="PRINTS" id="PR00237">
    <property type="entry name" value="GPCRRHODOPSN"/>
</dbReference>
<keyword evidence="5" id="KW-0297">G-protein coupled receptor</keyword>
<dbReference type="Pfam" id="PF00001">
    <property type="entry name" value="7tm_1"/>
    <property type="match status" value="1"/>
</dbReference>
<evidence type="ECO:0000256" key="7">
    <source>
        <dbReference type="ARBA" id="ARBA00023170"/>
    </source>
</evidence>
<dbReference type="HOGENOM" id="CLU_060814_0_0_1"/>
<evidence type="ECO:0000256" key="9">
    <source>
        <dbReference type="SAM" id="Phobius"/>
    </source>
</evidence>
<evidence type="ECO:0000256" key="3">
    <source>
        <dbReference type="ARBA" id="ARBA00022692"/>
    </source>
</evidence>
<dbReference type="InterPro" id="IPR050569">
    <property type="entry name" value="TAAR"/>
</dbReference>
<feature type="transmembrane region" description="Helical" evidence="9">
    <location>
        <begin position="161"/>
        <end position="186"/>
    </location>
</feature>
<evidence type="ECO:0000313" key="12">
    <source>
        <dbReference type="EnsemblMetazoa" id="CapteP189112"/>
    </source>
</evidence>
<dbReference type="SMART" id="SM01381">
    <property type="entry name" value="7TM_GPCR_Srsx"/>
    <property type="match status" value="1"/>
</dbReference>
<dbReference type="GO" id="GO:0005886">
    <property type="term" value="C:plasma membrane"/>
    <property type="evidence" value="ECO:0007669"/>
    <property type="project" value="UniProtKB-SubCell"/>
</dbReference>
<gene>
    <name evidence="11" type="ORF">CAPTEDRAFT_189112</name>
</gene>
<dbReference type="GO" id="GO:0004930">
    <property type="term" value="F:G protein-coupled receptor activity"/>
    <property type="evidence" value="ECO:0007669"/>
    <property type="project" value="UniProtKB-KW"/>
</dbReference>
<reference evidence="11 13" key="2">
    <citation type="journal article" date="2013" name="Nature">
        <title>Insights into bilaterian evolution from three spiralian genomes.</title>
        <authorList>
            <person name="Simakov O."/>
            <person name="Marletaz F."/>
            <person name="Cho S.J."/>
            <person name="Edsinger-Gonzales E."/>
            <person name="Havlak P."/>
            <person name="Hellsten U."/>
            <person name="Kuo D.H."/>
            <person name="Larsson T."/>
            <person name="Lv J."/>
            <person name="Arendt D."/>
            <person name="Savage R."/>
            <person name="Osoegawa K."/>
            <person name="de Jong P."/>
            <person name="Grimwood J."/>
            <person name="Chapman J.A."/>
            <person name="Shapiro H."/>
            <person name="Aerts A."/>
            <person name="Otillar R.P."/>
            <person name="Terry A.Y."/>
            <person name="Boore J.L."/>
            <person name="Grigoriev I.V."/>
            <person name="Lindberg D.R."/>
            <person name="Seaver E.C."/>
            <person name="Weisblat D.A."/>
            <person name="Putnam N.H."/>
            <person name="Rokhsar D.S."/>
        </authorList>
    </citation>
    <scope>NUCLEOTIDE SEQUENCE</scope>
    <source>
        <strain evidence="11 13">I ESC-2004</strain>
    </source>
</reference>
<dbReference type="InterPro" id="IPR000276">
    <property type="entry name" value="GPCR_Rhodpsn"/>
</dbReference>
<accession>R7T3S3</accession>
<evidence type="ECO:0000256" key="6">
    <source>
        <dbReference type="ARBA" id="ARBA00023136"/>
    </source>
</evidence>
<keyword evidence="4 9" id="KW-1133">Transmembrane helix</keyword>
<evidence type="ECO:0000259" key="10">
    <source>
        <dbReference type="PROSITE" id="PS50262"/>
    </source>
</evidence>
<keyword evidence="3 9" id="KW-0812">Transmembrane</keyword>
<keyword evidence="6 9" id="KW-0472">Membrane</keyword>
<evidence type="ECO:0000313" key="13">
    <source>
        <dbReference type="Proteomes" id="UP000014760"/>
    </source>
</evidence>
<evidence type="ECO:0000256" key="4">
    <source>
        <dbReference type="ARBA" id="ARBA00022989"/>
    </source>
</evidence>
<sequence>MYNTSHIGPWCGASEQMVQTATKFNAAPDQSIAIPIKRSNSTTTTKFAEVKQLFANVMYPYRTTLLESKTVIHSTAIMNATSRVSLNYGEAGERNLTTWITVVLGILGAISNIYTIACIARFRYLRCKVTNILIGNLCTSNVLLAVLPGITIYIYNDGITLMFSFVGAIGIAALYMSLLIILLIGVDRMIAVADPIGYKIRMTQKRTVKILAVLWLIMMVLCAGAITPTMHESNGNFIFPQKVFKAFILPLNAMIILAVVFIYLGILVEFMRQGRRTRLQFSGQFLHGIRRSRYLTKMTFFILMIFLLTWIPSIIVMGQGSPAEGSSEATVVRRRWAARVTNYLLHASPSTNCLVYSFTNPEYRKAYREMISCKRNQVVPTSSS</sequence>
<dbReference type="Proteomes" id="UP000014760">
    <property type="component" value="Unassembled WGS sequence"/>
</dbReference>
<evidence type="ECO:0000256" key="5">
    <source>
        <dbReference type="ARBA" id="ARBA00023040"/>
    </source>
</evidence>
<dbReference type="Gene3D" id="1.20.1070.10">
    <property type="entry name" value="Rhodopsin 7-helix transmembrane proteins"/>
    <property type="match status" value="1"/>
</dbReference>
<reference evidence="12" key="3">
    <citation type="submission" date="2015-06" db="UniProtKB">
        <authorList>
            <consortium name="EnsemblMetazoa"/>
        </authorList>
    </citation>
    <scope>IDENTIFICATION</scope>
</reference>
<feature type="transmembrane region" description="Helical" evidence="9">
    <location>
        <begin position="300"/>
        <end position="318"/>
    </location>
</feature>
<dbReference type="AlphaFoldDB" id="R7T3S3"/>
<feature type="transmembrane region" description="Helical" evidence="9">
    <location>
        <begin position="247"/>
        <end position="268"/>
    </location>
</feature>
<protein>
    <recommendedName>
        <fullName evidence="10">G-protein coupled receptors family 1 profile domain-containing protein</fullName>
    </recommendedName>
</protein>
<feature type="transmembrane region" description="Helical" evidence="9">
    <location>
        <begin position="96"/>
        <end position="120"/>
    </location>
</feature>
<keyword evidence="13" id="KW-1185">Reference proteome</keyword>
<organism evidence="11">
    <name type="scientific">Capitella teleta</name>
    <name type="common">Polychaete worm</name>
    <dbReference type="NCBI Taxonomy" id="283909"/>
    <lineage>
        <taxon>Eukaryota</taxon>
        <taxon>Metazoa</taxon>
        <taxon>Spiralia</taxon>
        <taxon>Lophotrochozoa</taxon>
        <taxon>Annelida</taxon>
        <taxon>Polychaeta</taxon>
        <taxon>Sedentaria</taxon>
        <taxon>Scolecida</taxon>
        <taxon>Capitellidae</taxon>
        <taxon>Capitella</taxon>
    </lineage>
</organism>
<dbReference type="InterPro" id="IPR017452">
    <property type="entry name" value="GPCR_Rhodpsn_7TM"/>
</dbReference>